<keyword evidence="1" id="KW-0472">Membrane</keyword>
<evidence type="ECO:0008006" key="4">
    <source>
        <dbReference type="Google" id="ProtNLM"/>
    </source>
</evidence>
<evidence type="ECO:0000256" key="1">
    <source>
        <dbReference type="SAM" id="Phobius"/>
    </source>
</evidence>
<dbReference type="Proteomes" id="UP000695264">
    <property type="component" value="Unassembled WGS sequence"/>
</dbReference>
<feature type="transmembrane region" description="Helical" evidence="1">
    <location>
        <begin position="121"/>
        <end position="140"/>
    </location>
</feature>
<gene>
    <name evidence="2" type="ORF">HCK00_04750</name>
</gene>
<sequence length="179" mass="18046">MFATGAGFYALFGLGWWLSGAGAISGAASIVAVVAGAVATAGLLFLAWRRTPAGTGGPPFTERGRRRFLQVNVVQWVLILTVVLGCVRLGAPEFIPPLVAFVVGVHFLPLAGVFGRPALRVPAALLIAAGGAGLAVWLGGGSAESVRLVVGVAAALSLWGTGVWTVMAVGAAARASADR</sequence>
<feature type="transmembrane region" description="Helical" evidence="1">
    <location>
        <begin position="69"/>
        <end position="91"/>
    </location>
</feature>
<reference evidence="2 3" key="1">
    <citation type="submission" date="2020-03" db="EMBL/GenBank/DDBJ databases">
        <title>WGS of actinomycetes isolated from Thailand.</title>
        <authorList>
            <person name="Thawai C."/>
        </authorList>
    </citation>
    <scope>NUCLEOTIDE SEQUENCE [LARGE SCALE GENOMIC DNA]</scope>
    <source>
        <strain evidence="2 3">PLAI 1-29</strain>
    </source>
</reference>
<dbReference type="RefSeq" id="WP_168100486.1">
    <property type="nucleotide sequence ID" value="NZ_JAATEN010000003.1"/>
</dbReference>
<organism evidence="2 3">
    <name type="scientific">Streptomyces zingiberis</name>
    <dbReference type="NCBI Taxonomy" id="2053010"/>
    <lineage>
        <taxon>Bacteria</taxon>
        <taxon>Bacillati</taxon>
        <taxon>Actinomycetota</taxon>
        <taxon>Actinomycetes</taxon>
        <taxon>Kitasatosporales</taxon>
        <taxon>Streptomycetaceae</taxon>
        <taxon>Streptomyces</taxon>
    </lineage>
</organism>
<dbReference type="EMBL" id="JAATEN010000003">
    <property type="protein sequence ID" value="NJP99865.1"/>
    <property type="molecule type" value="Genomic_DNA"/>
</dbReference>
<protein>
    <recommendedName>
        <fullName evidence="4">Sensor histidine kinase</fullName>
    </recommendedName>
</protein>
<evidence type="ECO:0000313" key="2">
    <source>
        <dbReference type="EMBL" id="NJP99865.1"/>
    </source>
</evidence>
<keyword evidence="3" id="KW-1185">Reference proteome</keyword>
<keyword evidence="1" id="KW-1133">Transmembrane helix</keyword>
<feature type="transmembrane region" description="Helical" evidence="1">
    <location>
        <begin position="97"/>
        <end position="114"/>
    </location>
</feature>
<accession>A0ABX1BQA2</accession>
<feature type="transmembrane region" description="Helical" evidence="1">
    <location>
        <begin position="20"/>
        <end position="48"/>
    </location>
</feature>
<keyword evidence="1" id="KW-0812">Transmembrane</keyword>
<evidence type="ECO:0000313" key="3">
    <source>
        <dbReference type="Proteomes" id="UP000695264"/>
    </source>
</evidence>
<name>A0ABX1BQA2_9ACTN</name>
<proteinExistence type="predicted"/>
<feature type="transmembrane region" description="Helical" evidence="1">
    <location>
        <begin position="146"/>
        <end position="173"/>
    </location>
</feature>
<comment type="caution">
    <text evidence="2">The sequence shown here is derived from an EMBL/GenBank/DDBJ whole genome shotgun (WGS) entry which is preliminary data.</text>
</comment>